<evidence type="ECO:0000313" key="3">
    <source>
        <dbReference type="Proteomes" id="UP001054945"/>
    </source>
</evidence>
<evidence type="ECO:0000256" key="1">
    <source>
        <dbReference type="SAM" id="MobiDB-lite"/>
    </source>
</evidence>
<sequence length="88" mass="9942">MQRRRPRKKVTRPPKHTIVQQAAEKEENASSKHKVTLPVGGYQVSRGTFRHSLCTENEIYGGMEGSSTKCRGIHHVTRCVSHRSVFGI</sequence>
<evidence type="ECO:0000313" key="2">
    <source>
        <dbReference type="EMBL" id="GIY56999.1"/>
    </source>
</evidence>
<accession>A0AAV4UGZ1</accession>
<protein>
    <submittedName>
        <fullName evidence="2">Uncharacterized protein</fullName>
    </submittedName>
</protein>
<dbReference type="EMBL" id="BPLR01012847">
    <property type="protein sequence ID" value="GIY56999.1"/>
    <property type="molecule type" value="Genomic_DNA"/>
</dbReference>
<reference evidence="2 3" key="1">
    <citation type="submission" date="2021-06" db="EMBL/GenBank/DDBJ databases">
        <title>Caerostris extrusa draft genome.</title>
        <authorList>
            <person name="Kono N."/>
            <person name="Arakawa K."/>
        </authorList>
    </citation>
    <scope>NUCLEOTIDE SEQUENCE [LARGE SCALE GENOMIC DNA]</scope>
</reference>
<dbReference type="Proteomes" id="UP001054945">
    <property type="component" value="Unassembled WGS sequence"/>
</dbReference>
<organism evidence="2 3">
    <name type="scientific">Caerostris extrusa</name>
    <name type="common">Bark spider</name>
    <name type="synonym">Caerostris bankana</name>
    <dbReference type="NCBI Taxonomy" id="172846"/>
    <lineage>
        <taxon>Eukaryota</taxon>
        <taxon>Metazoa</taxon>
        <taxon>Ecdysozoa</taxon>
        <taxon>Arthropoda</taxon>
        <taxon>Chelicerata</taxon>
        <taxon>Arachnida</taxon>
        <taxon>Araneae</taxon>
        <taxon>Araneomorphae</taxon>
        <taxon>Entelegynae</taxon>
        <taxon>Araneoidea</taxon>
        <taxon>Araneidae</taxon>
        <taxon>Caerostris</taxon>
    </lineage>
</organism>
<gene>
    <name evidence="2" type="ORF">CEXT_66201</name>
</gene>
<keyword evidence="3" id="KW-1185">Reference proteome</keyword>
<feature type="region of interest" description="Disordered" evidence="1">
    <location>
        <begin position="1"/>
        <end position="34"/>
    </location>
</feature>
<dbReference type="AlphaFoldDB" id="A0AAV4UGZ1"/>
<proteinExistence type="predicted"/>
<feature type="compositionally biased region" description="Basic residues" evidence="1">
    <location>
        <begin position="1"/>
        <end position="15"/>
    </location>
</feature>
<name>A0AAV4UGZ1_CAEEX</name>
<comment type="caution">
    <text evidence="2">The sequence shown here is derived from an EMBL/GenBank/DDBJ whole genome shotgun (WGS) entry which is preliminary data.</text>
</comment>